<comment type="cofactor">
    <cofactor evidence="1">
        <name>heme</name>
        <dbReference type="ChEBI" id="CHEBI:30413"/>
    </cofactor>
</comment>
<keyword evidence="3" id="KW-0349">Heme</keyword>
<dbReference type="InterPro" id="IPR036396">
    <property type="entry name" value="Cyt_P450_sf"/>
</dbReference>
<keyword evidence="6" id="KW-0408">Iron</keyword>
<dbReference type="InterPro" id="IPR001128">
    <property type="entry name" value="Cyt_P450"/>
</dbReference>
<name>A0AA88UY17_9ASTE</name>
<organism evidence="8 9">
    <name type="scientific">Escallonia herrerae</name>
    <dbReference type="NCBI Taxonomy" id="1293975"/>
    <lineage>
        <taxon>Eukaryota</taxon>
        <taxon>Viridiplantae</taxon>
        <taxon>Streptophyta</taxon>
        <taxon>Embryophyta</taxon>
        <taxon>Tracheophyta</taxon>
        <taxon>Spermatophyta</taxon>
        <taxon>Magnoliopsida</taxon>
        <taxon>eudicotyledons</taxon>
        <taxon>Gunneridae</taxon>
        <taxon>Pentapetalae</taxon>
        <taxon>asterids</taxon>
        <taxon>campanulids</taxon>
        <taxon>Escalloniales</taxon>
        <taxon>Escalloniaceae</taxon>
        <taxon>Escallonia</taxon>
    </lineage>
</organism>
<dbReference type="PANTHER" id="PTHR47955">
    <property type="entry name" value="CYTOCHROME P450 FAMILY 71 PROTEIN"/>
    <property type="match status" value="1"/>
</dbReference>
<dbReference type="SUPFAM" id="SSF48264">
    <property type="entry name" value="Cytochrome P450"/>
    <property type="match status" value="1"/>
</dbReference>
<keyword evidence="9" id="KW-1185">Reference proteome</keyword>
<dbReference type="InterPro" id="IPR002401">
    <property type="entry name" value="Cyt_P450_E_grp-I"/>
</dbReference>
<dbReference type="EMBL" id="JAVXUP010003877">
    <property type="protein sequence ID" value="KAK2997979.1"/>
    <property type="molecule type" value="Genomic_DNA"/>
</dbReference>
<evidence type="ECO:0000256" key="7">
    <source>
        <dbReference type="ARBA" id="ARBA00023033"/>
    </source>
</evidence>
<evidence type="ECO:0008006" key="10">
    <source>
        <dbReference type="Google" id="ProtNLM"/>
    </source>
</evidence>
<evidence type="ECO:0000313" key="9">
    <source>
        <dbReference type="Proteomes" id="UP001188597"/>
    </source>
</evidence>
<protein>
    <recommendedName>
        <fullName evidence="10">Cytochrome P450</fullName>
    </recommendedName>
</protein>
<evidence type="ECO:0000256" key="3">
    <source>
        <dbReference type="ARBA" id="ARBA00022617"/>
    </source>
</evidence>
<dbReference type="GO" id="GO:0020037">
    <property type="term" value="F:heme binding"/>
    <property type="evidence" value="ECO:0007669"/>
    <property type="project" value="InterPro"/>
</dbReference>
<dbReference type="Proteomes" id="UP001188597">
    <property type="component" value="Unassembled WGS sequence"/>
</dbReference>
<gene>
    <name evidence="8" type="ORF">RJ639_025489</name>
</gene>
<dbReference type="PRINTS" id="PR00463">
    <property type="entry name" value="EP450I"/>
</dbReference>
<dbReference type="PANTHER" id="PTHR47955:SF19">
    <property type="entry name" value="CYTOCHROME P450 71A9-LIKE ISOFORM X1"/>
    <property type="match status" value="1"/>
</dbReference>
<evidence type="ECO:0000313" key="8">
    <source>
        <dbReference type="EMBL" id="KAK2997979.1"/>
    </source>
</evidence>
<comment type="similarity">
    <text evidence="2">Belongs to the cytochrome P450 family.</text>
</comment>
<dbReference type="GO" id="GO:0004497">
    <property type="term" value="F:monooxygenase activity"/>
    <property type="evidence" value="ECO:0007669"/>
    <property type="project" value="UniProtKB-KW"/>
</dbReference>
<proteinExistence type="inferred from homology"/>
<dbReference type="GO" id="GO:0016705">
    <property type="term" value="F:oxidoreductase activity, acting on paired donors, with incorporation or reduction of molecular oxygen"/>
    <property type="evidence" value="ECO:0007669"/>
    <property type="project" value="InterPro"/>
</dbReference>
<evidence type="ECO:0000256" key="6">
    <source>
        <dbReference type="ARBA" id="ARBA00023004"/>
    </source>
</evidence>
<evidence type="ECO:0000256" key="2">
    <source>
        <dbReference type="ARBA" id="ARBA00010617"/>
    </source>
</evidence>
<keyword evidence="7" id="KW-0503">Monooxygenase</keyword>
<dbReference type="Gene3D" id="1.10.630.10">
    <property type="entry name" value="Cytochrome P450"/>
    <property type="match status" value="1"/>
</dbReference>
<evidence type="ECO:0000256" key="4">
    <source>
        <dbReference type="ARBA" id="ARBA00022723"/>
    </source>
</evidence>
<keyword evidence="4" id="KW-0479">Metal-binding</keyword>
<evidence type="ECO:0000256" key="1">
    <source>
        <dbReference type="ARBA" id="ARBA00001971"/>
    </source>
</evidence>
<dbReference type="GO" id="GO:0005506">
    <property type="term" value="F:iron ion binding"/>
    <property type="evidence" value="ECO:0007669"/>
    <property type="project" value="InterPro"/>
</dbReference>
<dbReference type="AlphaFoldDB" id="A0AA88UY17"/>
<reference evidence="8" key="1">
    <citation type="submission" date="2022-12" db="EMBL/GenBank/DDBJ databases">
        <title>Draft genome assemblies for two species of Escallonia (Escalloniales).</title>
        <authorList>
            <person name="Chanderbali A."/>
            <person name="Dervinis C."/>
            <person name="Anghel I."/>
            <person name="Soltis D."/>
            <person name="Soltis P."/>
            <person name="Zapata F."/>
        </authorList>
    </citation>
    <scope>NUCLEOTIDE SEQUENCE</scope>
    <source>
        <strain evidence="8">UCBG64.0493</strain>
        <tissue evidence="8">Leaf</tissue>
    </source>
</reference>
<keyword evidence="5" id="KW-0560">Oxidoreductase</keyword>
<sequence>MLSSPCMVPTGVAFGRDYSGGGDYDRHGFQEMLEEFQQLLGGFKIGDFFPSMEFLHTLTSVKSRLRNTFRRFDHFFDEVIEEHINPKREKEEHKDLVDVLLEIQKNKDTEMPLTMDNLKAIILDMFAAGTDTTFITLDWGMTELITNPKVMEKAQAEVRSIVGERRTVMESDLPRLHYMKAVVKEIFRVHPPAPVLVPRESMEDITIDGYNIPAKTRVFRQCLGNRERSRILDESRNI</sequence>
<comment type="caution">
    <text evidence="8">The sequence shown here is derived from an EMBL/GenBank/DDBJ whole genome shotgun (WGS) entry which is preliminary data.</text>
</comment>
<evidence type="ECO:0000256" key="5">
    <source>
        <dbReference type="ARBA" id="ARBA00023002"/>
    </source>
</evidence>
<dbReference type="PRINTS" id="PR00385">
    <property type="entry name" value="P450"/>
</dbReference>
<dbReference type="Pfam" id="PF00067">
    <property type="entry name" value="p450"/>
    <property type="match status" value="1"/>
</dbReference>
<accession>A0AA88UY17</accession>